<dbReference type="Pfam" id="PF24066">
    <property type="entry name" value="Hisat_C"/>
    <property type="match status" value="2"/>
</dbReference>
<dbReference type="Pfam" id="PF00583">
    <property type="entry name" value="Acetyltransf_1"/>
    <property type="match status" value="2"/>
</dbReference>
<dbReference type="AlphaFoldDB" id="A0A2B4RYP7"/>
<dbReference type="InterPro" id="IPR056483">
    <property type="entry name" value="Hisat_C"/>
</dbReference>
<dbReference type="EMBL" id="LSMT01000203">
    <property type="protein sequence ID" value="PFX23574.1"/>
    <property type="molecule type" value="Genomic_DNA"/>
</dbReference>
<dbReference type="OrthoDB" id="8889733at2759"/>
<dbReference type="PANTHER" id="PTHR47403:SF6">
    <property type="entry name" value="N-ACETYLTRANSFERASE DOMAIN-CONTAINING PROTEIN"/>
    <property type="match status" value="1"/>
</dbReference>
<evidence type="ECO:0000313" key="2">
    <source>
        <dbReference type="EMBL" id="PFX23574.1"/>
    </source>
</evidence>
<evidence type="ECO:0000259" key="1">
    <source>
        <dbReference type="PROSITE" id="PS51186"/>
    </source>
</evidence>
<proteinExistence type="predicted"/>
<organism evidence="2 3">
    <name type="scientific">Stylophora pistillata</name>
    <name type="common">Smooth cauliflower coral</name>
    <dbReference type="NCBI Taxonomy" id="50429"/>
    <lineage>
        <taxon>Eukaryota</taxon>
        <taxon>Metazoa</taxon>
        <taxon>Cnidaria</taxon>
        <taxon>Anthozoa</taxon>
        <taxon>Hexacorallia</taxon>
        <taxon>Scleractinia</taxon>
        <taxon>Astrocoeniina</taxon>
        <taxon>Pocilloporidae</taxon>
        <taxon>Stylophora</taxon>
    </lineage>
</organism>
<protein>
    <submittedName>
        <fullName evidence="2">Putative N-acetyltransferase 16</fullName>
    </submittedName>
</protein>
<dbReference type="GO" id="GO:0016747">
    <property type="term" value="F:acyltransferase activity, transferring groups other than amino-acyl groups"/>
    <property type="evidence" value="ECO:0007669"/>
    <property type="project" value="InterPro"/>
</dbReference>
<accession>A0A2B4RYP7</accession>
<dbReference type="Gene3D" id="3.40.630.30">
    <property type="match status" value="2"/>
</dbReference>
<dbReference type="Proteomes" id="UP000225706">
    <property type="component" value="Unassembled WGS sequence"/>
</dbReference>
<name>A0A2B4RYP7_STYPI</name>
<dbReference type="CDD" id="cd04301">
    <property type="entry name" value="NAT_SF"/>
    <property type="match status" value="1"/>
</dbReference>
<sequence>MASRLFYRPGLSTAISFRNHRFVRKNNCFLSYLKEGKVAVRLANADDFDDIVKLSKRVEDSFDYVPYRFYKWLAAPNRITIVAEKGAKVVGFMGCSVVDGKESMVLEAARVDPDHRNQGIYISLISFGIEQTREEFPTVVRLRYSLWSGSYKGIKNAALKFQLEGKEVQCYDFLTYKVEPEHVNFGCKMQNCPKLVPCTKDAFQKRILDKAVTTALFSNNILVVDWFPFEAIPSNIEHIILYQDRYLIDLSSGCHGNLTPSSLSLGRFVKVISGTLWTSTIYAKDSKLCQSHVIHQLMSACASAQRSFLFSSYQDPSLTEYCKEALKDFPGVKSMSNGESIQKMYILEVDLRVGKRNYFLPHLKEEKVAVRLANASDFDEILKLSKKMEDTFDYVPYRFHKWLTEPNRFNIVAEKGSKVVGFMGMSVVDGEESLVIEGGRVDPNHRNNGVIALIMSLGFELTRQKFPKVVRTRYTVWSGAYQGVQNTIQKHKLSDKELHNYDFLTYKVDPEQINFSNFEHKLENCSSLRPCPKEEFQKNVLKNTGTLSLLPNNILVIDWQPFEAMPSNIEHIAEDRDQYFVDSSNGCQDQLNPLSFSLGRFVQLVRGMVWSSTIYARDSRLCRSQVIHQLTSACQTAQGSFLFSTYQDPSLTKYCKEALSDIPGVTRINDEEPTQKMFIFEGKLEPKTIIE</sequence>
<feature type="domain" description="N-acetyltransferase" evidence="1">
    <location>
        <begin position="38"/>
        <end position="190"/>
    </location>
</feature>
<comment type="caution">
    <text evidence="2">The sequence shown here is derived from an EMBL/GenBank/DDBJ whole genome shotgun (WGS) entry which is preliminary data.</text>
</comment>
<evidence type="ECO:0000313" key="3">
    <source>
        <dbReference type="Proteomes" id="UP000225706"/>
    </source>
</evidence>
<keyword evidence="2" id="KW-0808">Transferase</keyword>
<dbReference type="InterPro" id="IPR016181">
    <property type="entry name" value="Acyl_CoA_acyltransferase"/>
</dbReference>
<dbReference type="PANTHER" id="PTHR47403">
    <property type="entry name" value="LOC100145250 PROTEIN"/>
    <property type="match status" value="1"/>
</dbReference>
<reference evidence="3" key="1">
    <citation type="journal article" date="2017" name="bioRxiv">
        <title>Comparative analysis of the genomes of Stylophora pistillata and Acropora digitifera provides evidence for extensive differences between species of corals.</title>
        <authorList>
            <person name="Voolstra C.R."/>
            <person name="Li Y."/>
            <person name="Liew Y.J."/>
            <person name="Baumgarten S."/>
            <person name="Zoccola D."/>
            <person name="Flot J.-F."/>
            <person name="Tambutte S."/>
            <person name="Allemand D."/>
            <person name="Aranda M."/>
        </authorList>
    </citation>
    <scope>NUCLEOTIDE SEQUENCE [LARGE SCALE GENOMIC DNA]</scope>
</reference>
<keyword evidence="3" id="KW-1185">Reference proteome</keyword>
<dbReference type="PROSITE" id="PS51186">
    <property type="entry name" value="GNAT"/>
    <property type="match status" value="2"/>
</dbReference>
<feature type="domain" description="N-acetyltransferase" evidence="1">
    <location>
        <begin position="368"/>
        <end position="511"/>
    </location>
</feature>
<gene>
    <name evidence="2" type="primary">nat16</name>
    <name evidence="2" type="ORF">AWC38_SpisGene11869</name>
</gene>
<dbReference type="SUPFAM" id="SSF55729">
    <property type="entry name" value="Acyl-CoA N-acyltransferases (Nat)"/>
    <property type="match status" value="2"/>
</dbReference>
<dbReference type="InterPro" id="IPR000182">
    <property type="entry name" value="GNAT_dom"/>
</dbReference>